<dbReference type="InterPro" id="IPR022655">
    <property type="entry name" value="DUF1553"/>
</dbReference>
<dbReference type="RefSeq" id="WP_231956426.1">
    <property type="nucleotide sequence ID" value="NZ_SJPO01000005.1"/>
</dbReference>
<dbReference type="Proteomes" id="UP000318478">
    <property type="component" value="Unassembled WGS sequence"/>
</dbReference>
<gene>
    <name evidence="6" type="ORF">Pla123a_24750</name>
</gene>
<keyword evidence="1" id="KW-0175">Coiled coil</keyword>
<evidence type="ECO:0000259" key="3">
    <source>
        <dbReference type="Pfam" id="PF07583"/>
    </source>
</evidence>
<dbReference type="Pfam" id="PF07635">
    <property type="entry name" value="PSCyt1"/>
    <property type="match status" value="1"/>
</dbReference>
<comment type="caution">
    <text evidence="6">The sequence shown here is derived from an EMBL/GenBank/DDBJ whole genome shotgun (WGS) entry which is preliminary data.</text>
</comment>
<keyword evidence="2" id="KW-0732">Signal</keyword>
<dbReference type="InterPro" id="IPR011444">
    <property type="entry name" value="DUF1549"/>
</dbReference>
<proteinExistence type="predicted"/>
<feature type="coiled-coil region" evidence="1">
    <location>
        <begin position="373"/>
        <end position="407"/>
    </location>
</feature>
<dbReference type="Pfam" id="PF07587">
    <property type="entry name" value="PSD1"/>
    <property type="match status" value="1"/>
</dbReference>
<dbReference type="GO" id="GO:0009055">
    <property type="term" value="F:electron transfer activity"/>
    <property type="evidence" value="ECO:0007669"/>
    <property type="project" value="InterPro"/>
</dbReference>
<evidence type="ECO:0000259" key="5">
    <source>
        <dbReference type="Pfam" id="PF07635"/>
    </source>
</evidence>
<sequence precursor="true">MKPHAIAAVLLWGAFAEAASLGQLQYSRDVRPILADKCFACHGPDEANRAADLRLDVRDAAIEQLRQGVHAITPGDAAASELVARINTSDAALRMPPVDSGKSLTPEEQATLARWIDAGAPYQDHWAFVAPVRPTLPVAPAGAVVDTPIDAFIVAGLAELGCGQAPVADRRKLIRRAYLDIIGLPPTPDEVAEFLADKREDAYERVVDRLLDSPRYGEHMARQWLDAARYGDTHGLHLDNYREMWRYRDWVIEAFNQNLSWDEFVVKQLAGDLLPNPTLDDIIATGFNRCHVSTSEGGSIDAEVEVRNVVDRVSTTGSVFLGLTMGCAVCHDHKYDPISQQDFYASYAFFNSIDGPAMDQNARDTAPSIFAPTRAQSAAIERLRGEIRELEQRLLRDDEVLEQEQRDWAESLRESGDAPPVTASVWSEVGPFFGPMRYLTSQDFGPEGAAVDLSADYDARRAKRAAWRPHPEWIDGRVHEDLAGRVALNYLHREVTAAEPTKVVARFRVRGGFAVLLNGKRIHNTLKKEGALDSPPVEVSLDLKEGANELLVKLVTPGGDEGSDRTAAFVLEWADDARVGALPSGVAAALAVTESERTPEQRLAVRRHYRLAVSQDVGLQRTVEQMREVANQLAQLRSDIPTTLVMRETDQPKPAYVLLRGQYDAPDEQRGPLSRTVPGFLPPLPAGAPANRLGYAQWLISPEHPLHARVTVNRLWQQFFGIGIVETADDFGIQGAYPSHPELLDWLAVEFRESGWDLRHMIRMIVLSRTYRQSSDARPEAAQADPGNRLLARGPRRRLDAEVIRDQSLAISGQLVHELGGPSVKPPQPDGLWKAVAYTGSNTNLFKADSSPRAGRRRSLYTFWKRTAPPPQMTILDAPSRESCTVRRERTNTPLQALLLMNEDQFVEAARALAERCLAEQPRDAAPQTVAAELFELATLRPPTSDESATLVGLYERSHERYAADPEAASELVATGTTPRRAEVNAEVVAAWTLVANTVLNLDEVLVNE</sequence>
<dbReference type="Pfam" id="PF07583">
    <property type="entry name" value="PSCyt2"/>
    <property type="match status" value="1"/>
</dbReference>
<evidence type="ECO:0000256" key="2">
    <source>
        <dbReference type="SAM" id="SignalP"/>
    </source>
</evidence>
<organism evidence="6 7">
    <name type="scientific">Posidoniimonas polymericola</name>
    <dbReference type="NCBI Taxonomy" id="2528002"/>
    <lineage>
        <taxon>Bacteria</taxon>
        <taxon>Pseudomonadati</taxon>
        <taxon>Planctomycetota</taxon>
        <taxon>Planctomycetia</taxon>
        <taxon>Pirellulales</taxon>
        <taxon>Lacipirellulaceae</taxon>
        <taxon>Posidoniimonas</taxon>
    </lineage>
</organism>
<reference evidence="6 7" key="1">
    <citation type="submission" date="2019-02" db="EMBL/GenBank/DDBJ databases">
        <title>Deep-cultivation of Planctomycetes and their phenomic and genomic characterization uncovers novel biology.</title>
        <authorList>
            <person name="Wiegand S."/>
            <person name="Jogler M."/>
            <person name="Boedeker C."/>
            <person name="Pinto D."/>
            <person name="Vollmers J."/>
            <person name="Rivas-Marin E."/>
            <person name="Kohn T."/>
            <person name="Peeters S.H."/>
            <person name="Heuer A."/>
            <person name="Rast P."/>
            <person name="Oberbeckmann S."/>
            <person name="Bunk B."/>
            <person name="Jeske O."/>
            <person name="Meyerdierks A."/>
            <person name="Storesund J.E."/>
            <person name="Kallscheuer N."/>
            <person name="Luecker S."/>
            <person name="Lage O.M."/>
            <person name="Pohl T."/>
            <person name="Merkel B.J."/>
            <person name="Hornburger P."/>
            <person name="Mueller R.-W."/>
            <person name="Bruemmer F."/>
            <person name="Labrenz M."/>
            <person name="Spormann A.M."/>
            <person name="Op Den Camp H."/>
            <person name="Overmann J."/>
            <person name="Amann R."/>
            <person name="Jetten M.S.M."/>
            <person name="Mascher T."/>
            <person name="Medema M.H."/>
            <person name="Devos D.P."/>
            <person name="Kaster A.-K."/>
            <person name="Ovreas L."/>
            <person name="Rohde M."/>
            <person name="Galperin M.Y."/>
            <person name="Jogler C."/>
        </authorList>
    </citation>
    <scope>NUCLEOTIDE SEQUENCE [LARGE SCALE GENOMIC DNA]</scope>
    <source>
        <strain evidence="6 7">Pla123a</strain>
    </source>
</reference>
<dbReference type="PANTHER" id="PTHR35889:SF3">
    <property type="entry name" value="F-BOX DOMAIN-CONTAINING PROTEIN"/>
    <property type="match status" value="1"/>
</dbReference>
<accession>A0A5C5YQ67</accession>
<name>A0A5C5YQ67_9BACT</name>
<dbReference type="SUPFAM" id="SSF46626">
    <property type="entry name" value="Cytochrome c"/>
    <property type="match status" value="1"/>
</dbReference>
<dbReference type="GO" id="GO:0020037">
    <property type="term" value="F:heme binding"/>
    <property type="evidence" value="ECO:0007669"/>
    <property type="project" value="InterPro"/>
</dbReference>
<dbReference type="InterPro" id="IPR011429">
    <property type="entry name" value="Cyt_c_Planctomycete-type"/>
</dbReference>
<dbReference type="EMBL" id="SJPO01000005">
    <property type="protein sequence ID" value="TWT77046.1"/>
    <property type="molecule type" value="Genomic_DNA"/>
</dbReference>
<evidence type="ECO:0000259" key="4">
    <source>
        <dbReference type="Pfam" id="PF07587"/>
    </source>
</evidence>
<feature type="domain" description="DUF1549" evidence="3">
    <location>
        <begin position="148"/>
        <end position="354"/>
    </location>
</feature>
<evidence type="ECO:0000313" key="7">
    <source>
        <dbReference type="Proteomes" id="UP000318478"/>
    </source>
</evidence>
<dbReference type="PANTHER" id="PTHR35889">
    <property type="entry name" value="CYCLOINULO-OLIGOSACCHARIDE FRUCTANOTRANSFERASE-RELATED"/>
    <property type="match status" value="1"/>
</dbReference>
<feature type="domain" description="Cytochrome C Planctomycete-type" evidence="5">
    <location>
        <begin position="38"/>
        <end position="99"/>
    </location>
</feature>
<dbReference type="AlphaFoldDB" id="A0A5C5YQ67"/>
<feature type="domain" description="DUF1553" evidence="4">
    <location>
        <begin position="691"/>
        <end position="953"/>
    </location>
</feature>
<dbReference type="InterPro" id="IPR036909">
    <property type="entry name" value="Cyt_c-like_dom_sf"/>
</dbReference>
<protein>
    <submittedName>
        <fullName evidence="6">Planctomycete cytochrome C</fullName>
    </submittedName>
</protein>
<keyword evidence="7" id="KW-1185">Reference proteome</keyword>
<feature type="signal peptide" evidence="2">
    <location>
        <begin position="1"/>
        <end position="18"/>
    </location>
</feature>
<evidence type="ECO:0000313" key="6">
    <source>
        <dbReference type="EMBL" id="TWT77046.1"/>
    </source>
</evidence>
<evidence type="ECO:0000256" key="1">
    <source>
        <dbReference type="SAM" id="Coils"/>
    </source>
</evidence>
<feature type="chain" id="PRO_5022781000" evidence="2">
    <location>
        <begin position="19"/>
        <end position="1009"/>
    </location>
</feature>